<dbReference type="EMBL" id="OUNF01000029">
    <property type="protein sequence ID" value="SPP33750.1"/>
    <property type="molecule type" value="Genomic_DNA"/>
</dbReference>
<dbReference type="AlphaFoldDB" id="A0A3B0IX19"/>
<reference evidence="1" key="1">
    <citation type="submission" date="2018-04" db="EMBL/GenBank/DDBJ databases">
        <authorList>
            <person name="Go L.Y."/>
            <person name="Mitchell J.A."/>
        </authorList>
    </citation>
    <scope>NUCLEOTIDE SEQUENCE</scope>
    <source>
        <strain evidence="1">WBAF</strain>
    </source>
</reference>
<accession>A0A3B0IX19</accession>
<organism evidence="1">
    <name type="scientific">Wolbachia endosymbiont of Aleurodicus floccissimus</name>
    <dbReference type="NCBI Taxonomy" id="2152762"/>
    <lineage>
        <taxon>Bacteria</taxon>
        <taxon>Pseudomonadati</taxon>
        <taxon>Pseudomonadota</taxon>
        <taxon>Alphaproteobacteria</taxon>
        <taxon>Rickettsiales</taxon>
        <taxon>Anaplasmataceae</taxon>
        <taxon>Wolbachieae</taxon>
        <taxon>Wolbachia</taxon>
    </lineage>
</organism>
<evidence type="ECO:0000313" key="1">
    <source>
        <dbReference type="EMBL" id="SPP33750.1"/>
    </source>
</evidence>
<name>A0A3B0IX19_9RICK</name>
<protein>
    <submittedName>
        <fullName evidence="1">Uncharacterized protein</fullName>
    </submittedName>
</protein>
<sequence length="38" mass="4418">MDKGYESNTKCGIKLKLVFDYLNQTLDQLNITEGVRRL</sequence>
<proteinExistence type="predicted"/>
<gene>
    <name evidence="1" type="ORF">WBAF_0178</name>
</gene>